<keyword evidence="2" id="KW-1185">Reference proteome</keyword>
<proteinExistence type="predicted"/>
<accession>A0ABW3XFD0</accession>
<organism evidence="1 2">
    <name type="scientific">Streptomyces kaempferi</name>
    <dbReference type="NCBI Taxonomy" id="333725"/>
    <lineage>
        <taxon>Bacteria</taxon>
        <taxon>Bacillati</taxon>
        <taxon>Actinomycetota</taxon>
        <taxon>Actinomycetes</taxon>
        <taxon>Kitasatosporales</taxon>
        <taxon>Streptomycetaceae</taxon>
        <taxon>Streptomyces</taxon>
    </lineage>
</organism>
<sequence>MGLVCFGLLMIGADCTCLRDHDHRAIERRFRSAKDRVAQRSRPLLPERGMTPVAMAAGRDGAVDA</sequence>
<reference evidence="2" key="1">
    <citation type="journal article" date="2019" name="Int. J. Syst. Evol. Microbiol.">
        <title>The Global Catalogue of Microorganisms (GCM) 10K type strain sequencing project: providing services to taxonomists for standard genome sequencing and annotation.</title>
        <authorList>
            <consortium name="The Broad Institute Genomics Platform"/>
            <consortium name="The Broad Institute Genome Sequencing Center for Infectious Disease"/>
            <person name="Wu L."/>
            <person name="Ma J."/>
        </authorList>
    </citation>
    <scope>NUCLEOTIDE SEQUENCE [LARGE SCALE GENOMIC DNA]</scope>
    <source>
        <strain evidence="2">CGMCC 4.7020</strain>
    </source>
</reference>
<comment type="caution">
    <text evidence="1">The sequence shown here is derived from an EMBL/GenBank/DDBJ whole genome shotgun (WGS) entry which is preliminary data.</text>
</comment>
<dbReference type="RefSeq" id="WP_381232532.1">
    <property type="nucleotide sequence ID" value="NZ_JBHSKH010000001.1"/>
</dbReference>
<gene>
    <name evidence="1" type="ORF">ACFQ5X_20055</name>
</gene>
<protein>
    <submittedName>
        <fullName evidence="1">Uncharacterized protein</fullName>
    </submittedName>
</protein>
<name>A0ABW3XFD0_9ACTN</name>
<dbReference type="EMBL" id="JBHTMM010000023">
    <property type="protein sequence ID" value="MFD1308138.1"/>
    <property type="molecule type" value="Genomic_DNA"/>
</dbReference>
<evidence type="ECO:0000313" key="1">
    <source>
        <dbReference type="EMBL" id="MFD1308138.1"/>
    </source>
</evidence>
<dbReference type="Proteomes" id="UP001597058">
    <property type="component" value="Unassembled WGS sequence"/>
</dbReference>
<evidence type="ECO:0000313" key="2">
    <source>
        <dbReference type="Proteomes" id="UP001597058"/>
    </source>
</evidence>